<accession>A0A196S9T7</accession>
<gene>
    <name evidence="2" type="ORF">AV274_4463</name>
</gene>
<comment type="caution">
    <text evidence="2">The sequence shown here is derived from an EMBL/GenBank/DDBJ whole genome shotgun (WGS) entry which is preliminary data.</text>
</comment>
<sequence>MNSQDLASPRDEDESECYKRRKVDGRTVATDAVGFENDEEYKRALEILKKKKEDRLLLIRTHLELKKEAATLLAQAEEQSLDHFYTQQQEEIQKALSEERQMKTRRMAAEETKQTAAPSLQLDYNVYMAQIPTSKKEQCVFSVPLDEESIVDDLLFMAHDTMELYAKERVEMPTITAPVSYNRLLLNDRVIFPNTRCTLYSNGSKMCDCTFVSTIVKEKETKEKRKEPEFVVKVSATRKRRFPIESLRNGEMQLEFNASDVVTHSLRHYRSRAHDTETDSEQSYE</sequence>
<evidence type="ECO:0000256" key="1">
    <source>
        <dbReference type="SAM" id="Coils"/>
    </source>
</evidence>
<evidence type="ECO:0000313" key="2">
    <source>
        <dbReference type="EMBL" id="OAO13788.1"/>
    </source>
</evidence>
<dbReference type="Proteomes" id="UP000078348">
    <property type="component" value="Unassembled WGS sequence"/>
</dbReference>
<proteinExistence type="predicted"/>
<dbReference type="AlphaFoldDB" id="A0A196S9T7"/>
<dbReference type="EMBL" id="LXWW01000320">
    <property type="protein sequence ID" value="OAO13788.1"/>
    <property type="molecule type" value="Genomic_DNA"/>
</dbReference>
<keyword evidence="1" id="KW-0175">Coiled coil</keyword>
<evidence type="ECO:0000313" key="3">
    <source>
        <dbReference type="Proteomes" id="UP000078348"/>
    </source>
</evidence>
<reference evidence="2 3" key="1">
    <citation type="submission" date="2016-05" db="EMBL/GenBank/DDBJ databases">
        <title>Nuclear genome of Blastocystis sp. subtype 1 NandII.</title>
        <authorList>
            <person name="Gentekaki E."/>
            <person name="Curtis B."/>
            <person name="Stairs C."/>
            <person name="Eme L."/>
            <person name="Herman E."/>
            <person name="Klimes V."/>
            <person name="Arias M.C."/>
            <person name="Elias M."/>
            <person name="Hilliou F."/>
            <person name="Klute M."/>
            <person name="Malik S.-B."/>
            <person name="Pightling A."/>
            <person name="Rachubinski R."/>
            <person name="Salas D."/>
            <person name="Schlacht A."/>
            <person name="Suga H."/>
            <person name="Archibald J."/>
            <person name="Ball S.G."/>
            <person name="Clark G."/>
            <person name="Dacks J."/>
            <person name="Van Der Giezen M."/>
            <person name="Tsaousis A."/>
            <person name="Roger A."/>
        </authorList>
    </citation>
    <scope>NUCLEOTIDE SEQUENCE [LARGE SCALE GENOMIC DNA]</scope>
    <source>
        <strain evidence="3">ATCC 50177 / NandII</strain>
    </source>
</reference>
<feature type="coiled-coil region" evidence="1">
    <location>
        <begin position="59"/>
        <end position="105"/>
    </location>
</feature>
<organism evidence="2 3">
    <name type="scientific">Blastocystis sp. subtype 1 (strain ATCC 50177 / NandII)</name>
    <dbReference type="NCBI Taxonomy" id="478820"/>
    <lineage>
        <taxon>Eukaryota</taxon>
        <taxon>Sar</taxon>
        <taxon>Stramenopiles</taxon>
        <taxon>Bigyra</taxon>
        <taxon>Opalozoa</taxon>
        <taxon>Opalinata</taxon>
        <taxon>Blastocystidae</taxon>
        <taxon>Blastocystis</taxon>
    </lineage>
</organism>
<protein>
    <submittedName>
        <fullName evidence="2">Uncharacterized protein</fullName>
    </submittedName>
</protein>
<keyword evidence="3" id="KW-1185">Reference proteome</keyword>
<name>A0A196S9T7_BLAHN</name>
<dbReference type="OrthoDB" id="10623539at2759"/>